<proteinExistence type="predicted"/>
<accession>A0ACB8SAU8</accession>
<dbReference type="Proteomes" id="UP000814033">
    <property type="component" value="Unassembled WGS sequence"/>
</dbReference>
<comment type="caution">
    <text evidence="1">The sequence shown here is derived from an EMBL/GenBank/DDBJ whole genome shotgun (WGS) entry which is preliminary data.</text>
</comment>
<protein>
    <submittedName>
        <fullName evidence="1">Uncharacterized protein</fullName>
    </submittedName>
</protein>
<gene>
    <name evidence="1" type="ORF">FA95DRAFT_1482252</name>
</gene>
<dbReference type="EMBL" id="MU275842">
    <property type="protein sequence ID" value="KAI0053020.1"/>
    <property type="molecule type" value="Genomic_DNA"/>
</dbReference>
<keyword evidence="2" id="KW-1185">Reference proteome</keyword>
<name>A0ACB8SAU8_9AGAM</name>
<evidence type="ECO:0000313" key="2">
    <source>
        <dbReference type="Proteomes" id="UP000814033"/>
    </source>
</evidence>
<organism evidence="1 2">
    <name type="scientific">Auriscalpium vulgare</name>
    <dbReference type="NCBI Taxonomy" id="40419"/>
    <lineage>
        <taxon>Eukaryota</taxon>
        <taxon>Fungi</taxon>
        <taxon>Dikarya</taxon>
        <taxon>Basidiomycota</taxon>
        <taxon>Agaricomycotina</taxon>
        <taxon>Agaricomycetes</taxon>
        <taxon>Russulales</taxon>
        <taxon>Auriscalpiaceae</taxon>
        <taxon>Auriscalpium</taxon>
    </lineage>
</organism>
<reference evidence="1" key="1">
    <citation type="submission" date="2021-02" db="EMBL/GenBank/DDBJ databases">
        <authorList>
            <consortium name="DOE Joint Genome Institute"/>
            <person name="Ahrendt S."/>
            <person name="Looney B.P."/>
            <person name="Miyauchi S."/>
            <person name="Morin E."/>
            <person name="Drula E."/>
            <person name="Courty P.E."/>
            <person name="Chicoki N."/>
            <person name="Fauchery L."/>
            <person name="Kohler A."/>
            <person name="Kuo A."/>
            <person name="Labutti K."/>
            <person name="Pangilinan J."/>
            <person name="Lipzen A."/>
            <person name="Riley R."/>
            <person name="Andreopoulos W."/>
            <person name="He G."/>
            <person name="Johnson J."/>
            <person name="Barry K.W."/>
            <person name="Grigoriev I.V."/>
            <person name="Nagy L."/>
            <person name="Hibbett D."/>
            <person name="Henrissat B."/>
            <person name="Matheny P.B."/>
            <person name="Labbe J."/>
            <person name="Martin F."/>
        </authorList>
    </citation>
    <scope>NUCLEOTIDE SEQUENCE</scope>
    <source>
        <strain evidence="1">FP105234-sp</strain>
    </source>
</reference>
<evidence type="ECO:0000313" key="1">
    <source>
        <dbReference type="EMBL" id="KAI0053020.1"/>
    </source>
</evidence>
<sequence length="579" mass="65370">MPTSELSNALNPFAVPQRPRTYPDHALLTPQPPQQQQPPLAYVPHRSELEYAISELPPPQPPPPPLPAPPRPTRLDVVQELLRASKDAEESERKRRAAWEQELEDKYQQRQAESNTRLTEMKQELSYLKAHVATLESLLRAQLPPRLASPLRVALQHSAPTPGEPSRLPHPSDASPVVPSGIRFHTPDAAPSTSATLSAEATPSPLLSDLQPVSRKRTMTLRTRDGDGSSDSEASRSDAGERPLKRVNKHDTRCYTIQTAVRKHTYRLMEVDPDGDLPPPHLEGFPMGDNEPVRFVWNRTLKKSEHNKRTMTRVVSDLIANRRLYKHVPDADFTPKTVQAAFEQAYTTFRTKFKMQTDAKEGPTLKAREEYKSMKARRLGRKKVKLGNRTEARKQNETLAHATFDPALQVECMSSEESCDDLPKFAPKDKTLLVRGMAWRSTRLLHFYRMLDEDDQLDKSLKPKRGAGRHDRNEGPPKDGLLMPPRGVGSWMISRRWLHDLRLSHPDLVDVVKNLQVDHEGFDWSQFDALGYESEDELDPEVLTLRSTRLSFATPSHSSAPTPPASTASYSLQDALAPR</sequence>
<reference evidence="1" key="2">
    <citation type="journal article" date="2022" name="New Phytol.">
        <title>Evolutionary transition to the ectomycorrhizal habit in the genomes of a hyperdiverse lineage of mushroom-forming fungi.</title>
        <authorList>
            <person name="Looney B."/>
            <person name="Miyauchi S."/>
            <person name="Morin E."/>
            <person name="Drula E."/>
            <person name="Courty P.E."/>
            <person name="Kohler A."/>
            <person name="Kuo A."/>
            <person name="LaButti K."/>
            <person name="Pangilinan J."/>
            <person name="Lipzen A."/>
            <person name="Riley R."/>
            <person name="Andreopoulos W."/>
            <person name="He G."/>
            <person name="Johnson J."/>
            <person name="Nolan M."/>
            <person name="Tritt A."/>
            <person name="Barry K.W."/>
            <person name="Grigoriev I.V."/>
            <person name="Nagy L.G."/>
            <person name="Hibbett D."/>
            <person name="Henrissat B."/>
            <person name="Matheny P.B."/>
            <person name="Labbe J."/>
            <person name="Martin F.M."/>
        </authorList>
    </citation>
    <scope>NUCLEOTIDE SEQUENCE</scope>
    <source>
        <strain evidence="1">FP105234-sp</strain>
    </source>
</reference>